<dbReference type="CDD" id="cd04301">
    <property type="entry name" value="NAT_SF"/>
    <property type="match status" value="1"/>
</dbReference>
<dbReference type="GO" id="GO:0016747">
    <property type="term" value="F:acyltransferase activity, transferring groups other than amino-acyl groups"/>
    <property type="evidence" value="ECO:0007669"/>
    <property type="project" value="InterPro"/>
</dbReference>
<dbReference type="InterPro" id="IPR000182">
    <property type="entry name" value="GNAT_dom"/>
</dbReference>
<dbReference type="InterPro" id="IPR051531">
    <property type="entry name" value="N-acetyltransferase"/>
</dbReference>
<dbReference type="PROSITE" id="PS51186">
    <property type="entry name" value="GNAT"/>
    <property type="match status" value="1"/>
</dbReference>
<dbReference type="RefSeq" id="WP_160737329.1">
    <property type="nucleotide sequence ID" value="NZ_WTYT01000006.1"/>
</dbReference>
<protein>
    <submittedName>
        <fullName evidence="2">GNAT family N-acetyltransferase</fullName>
    </submittedName>
</protein>
<sequence length="183" mass="19970">MFIRTQNLFLRPAFAEDWPALFAGIAQEKVVRMLARAPWPYHAQHARAFIAQPAEPLYPSLLVTLPAVDGAPIIGGAGISNETDGANLGYWIDPNWWGRGYASEAGAAMLEIAASLGHRRVVARHYPDNPASGRVLEKIGFHATGRSGRAFCKARQEILPTKNYFIDLHAPHPEAGDGARYAA</sequence>
<comment type="caution">
    <text evidence="2">The sequence shown here is derived from an EMBL/GenBank/DDBJ whole genome shotgun (WGS) entry which is preliminary data.</text>
</comment>
<proteinExistence type="predicted"/>
<dbReference type="EMBL" id="WTYT01000006">
    <property type="protein sequence ID" value="MXO66899.1"/>
    <property type="molecule type" value="Genomic_DNA"/>
</dbReference>
<dbReference type="Gene3D" id="3.40.630.30">
    <property type="match status" value="1"/>
</dbReference>
<evidence type="ECO:0000313" key="2">
    <source>
        <dbReference type="EMBL" id="MXO66899.1"/>
    </source>
</evidence>
<dbReference type="SUPFAM" id="SSF55729">
    <property type="entry name" value="Acyl-CoA N-acyltransferases (Nat)"/>
    <property type="match status" value="1"/>
</dbReference>
<dbReference type="OrthoDB" id="9804153at2"/>
<accession>A0A6I4T928</accession>
<reference evidence="2 3" key="1">
    <citation type="submission" date="2019-12" db="EMBL/GenBank/DDBJ databases">
        <title>Genomic-based taxomic classification of the family Erythrobacteraceae.</title>
        <authorList>
            <person name="Xu L."/>
        </authorList>
    </citation>
    <scope>NUCLEOTIDE SEQUENCE [LARGE SCALE GENOMIC DNA]</scope>
    <source>
        <strain evidence="2 3">LMG 29518</strain>
    </source>
</reference>
<evidence type="ECO:0000313" key="3">
    <source>
        <dbReference type="Proteomes" id="UP000438476"/>
    </source>
</evidence>
<dbReference type="PANTHER" id="PTHR43792">
    <property type="entry name" value="GNAT FAMILY, PUTATIVE (AFU_ORTHOLOGUE AFUA_3G00765)-RELATED-RELATED"/>
    <property type="match status" value="1"/>
</dbReference>
<keyword evidence="2" id="KW-0808">Transferase</keyword>
<dbReference type="Pfam" id="PF13302">
    <property type="entry name" value="Acetyltransf_3"/>
    <property type="match status" value="1"/>
</dbReference>
<dbReference type="InterPro" id="IPR016181">
    <property type="entry name" value="Acyl_CoA_acyltransferase"/>
</dbReference>
<keyword evidence="3" id="KW-1185">Reference proteome</keyword>
<gene>
    <name evidence="2" type="ORF">GRI91_14125</name>
</gene>
<feature type="domain" description="N-acetyltransferase" evidence="1">
    <location>
        <begin position="8"/>
        <end position="162"/>
    </location>
</feature>
<dbReference type="Proteomes" id="UP000438476">
    <property type="component" value="Unassembled WGS sequence"/>
</dbReference>
<organism evidence="2 3">
    <name type="scientific">Altericroceibacterium endophyticum</name>
    <dbReference type="NCBI Taxonomy" id="1808508"/>
    <lineage>
        <taxon>Bacteria</taxon>
        <taxon>Pseudomonadati</taxon>
        <taxon>Pseudomonadota</taxon>
        <taxon>Alphaproteobacteria</taxon>
        <taxon>Sphingomonadales</taxon>
        <taxon>Erythrobacteraceae</taxon>
        <taxon>Altericroceibacterium</taxon>
    </lineage>
</organism>
<name>A0A6I4T928_9SPHN</name>
<dbReference type="AlphaFoldDB" id="A0A6I4T928"/>
<evidence type="ECO:0000259" key="1">
    <source>
        <dbReference type="PROSITE" id="PS51186"/>
    </source>
</evidence>